<dbReference type="STRING" id="56216.A0A1A6GKC0"/>
<reference evidence="1 2" key="1">
    <citation type="submission" date="2016-06" db="EMBL/GenBank/DDBJ databases">
        <title>The Draft Genome Sequence and Annotation of the Desert Woodrat Neotoma lepida.</title>
        <authorList>
            <person name="Campbell M."/>
            <person name="Oakeson K.F."/>
            <person name="Yandell M."/>
            <person name="Halpert J.R."/>
            <person name="Dearing D."/>
        </authorList>
    </citation>
    <scope>NUCLEOTIDE SEQUENCE [LARGE SCALE GENOMIC DNA]</scope>
    <source>
        <strain evidence="1">417</strain>
        <tissue evidence="1">Liver</tissue>
    </source>
</reference>
<evidence type="ECO:0000313" key="1">
    <source>
        <dbReference type="EMBL" id="OBS66314.1"/>
    </source>
</evidence>
<sequence>MAPGKAAATAYRESLEDTQTHANRIYRMIKLGLGVDEEDPTMVDTSAAVTEEMPPLKEMMAHHT</sequence>
<dbReference type="OrthoDB" id="5426351at2759"/>
<dbReference type="EMBL" id="LZPO01087315">
    <property type="protein sequence ID" value="OBS66314.1"/>
    <property type="molecule type" value="Genomic_DNA"/>
</dbReference>
<organism evidence="1 2">
    <name type="scientific">Neotoma lepida</name>
    <name type="common">Desert woodrat</name>
    <dbReference type="NCBI Taxonomy" id="56216"/>
    <lineage>
        <taxon>Eukaryota</taxon>
        <taxon>Metazoa</taxon>
        <taxon>Chordata</taxon>
        <taxon>Craniata</taxon>
        <taxon>Vertebrata</taxon>
        <taxon>Euteleostomi</taxon>
        <taxon>Mammalia</taxon>
        <taxon>Eutheria</taxon>
        <taxon>Euarchontoglires</taxon>
        <taxon>Glires</taxon>
        <taxon>Rodentia</taxon>
        <taxon>Myomorpha</taxon>
        <taxon>Muroidea</taxon>
        <taxon>Cricetidae</taxon>
        <taxon>Neotominae</taxon>
        <taxon>Neotoma</taxon>
    </lineage>
</organism>
<keyword evidence="2" id="KW-1185">Reference proteome</keyword>
<gene>
    <name evidence="1" type="ORF">A6R68_05145</name>
</gene>
<name>A0A1A6GKC0_NEOLE</name>
<evidence type="ECO:0000313" key="2">
    <source>
        <dbReference type="Proteomes" id="UP000092124"/>
    </source>
</evidence>
<protein>
    <submittedName>
        <fullName evidence="1">Uncharacterized protein</fullName>
    </submittedName>
</protein>
<accession>A0A1A6GKC0</accession>
<dbReference type="Proteomes" id="UP000092124">
    <property type="component" value="Unassembled WGS sequence"/>
</dbReference>
<dbReference type="AlphaFoldDB" id="A0A1A6GKC0"/>
<feature type="non-terminal residue" evidence="1">
    <location>
        <position position="64"/>
    </location>
</feature>
<proteinExistence type="predicted"/>
<comment type="caution">
    <text evidence="1">The sequence shown here is derived from an EMBL/GenBank/DDBJ whole genome shotgun (WGS) entry which is preliminary data.</text>
</comment>